<proteinExistence type="predicted"/>
<feature type="domain" description="Kinesin-like" evidence="1">
    <location>
        <begin position="21"/>
        <end position="80"/>
    </location>
</feature>
<organism evidence="2 3">
    <name type="scientific">Dibothriocephalus latus</name>
    <name type="common">Fish tapeworm</name>
    <name type="synonym">Diphyllobothrium latum</name>
    <dbReference type="NCBI Taxonomy" id="60516"/>
    <lineage>
        <taxon>Eukaryota</taxon>
        <taxon>Metazoa</taxon>
        <taxon>Spiralia</taxon>
        <taxon>Lophotrochozoa</taxon>
        <taxon>Platyhelminthes</taxon>
        <taxon>Cestoda</taxon>
        <taxon>Eucestoda</taxon>
        <taxon>Diphyllobothriidea</taxon>
        <taxon>Diphyllobothriidae</taxon>
        <taxon>Dibothriocephalus</taxon>
    </lineage>
</organism>
<dbReference type="AlphaFoldDB" id="A0A3P7NHW1"/>
<reference evidence="2 3" key="1">
    <citation type="submission" date="2018-11" db="EMBL/GenBank/DDBJ databases">
        <authorList>
            <consortium name="Pathogen Informatics"/>
        </authorList>
    </citation>
    <scope>NUCLEOTIDE SEQUENCE [LARGE SCALE GENOMIC DNA]</scope>
</reference>
<protein>
    <recommendedName>
        <fullName evidence="1">Kinesin-like domain-containing protein</fullName>
    </recommendedName>
</protein>
<name>A0A3P7NHW1_DIBLA</name>
<dbReference type="Proteomes" id="UP000281553">
    <property type="component" value="Unassembled WGS sequence"/>
</dbReference>
<sequence length="116" mass="13375">MLTPQPEGLPCEEAAALVSGASFVTKASWSPTEPQFEHLNTVTDRDHFVFFTIVCHLVFDLLSQPVSLYCVCRAKVFRQEESFWLSQDRRPCTEDNHLQLTDVMDFSCRLQPMHRI</sequence>
<evidence type="ECO:0000313" key="2">
    <source>
        <dbReference type="EMBL" id="VDN30721.1"/>
    </source>
</evidence>
<dbReference type="EMBL" id="UYRU01080058">
    <property type="protein sequence ID" value="VDN30721.1"/>
    <property type="molecule type" value="Genomic_DNA"/>
</dbReference>
<dbReference type="OrthoDB" id="10619887at2759"/>
<gene>
    <name evidence="2" type="ORF">DILT_LOCUS15594</name>
</gene>
<keyword evidence="3" id="KW-1185">Reference proteome</keyword>
<dbReference type="Pfam" id="PF12473">
    <property type="entry name" value="DUF3694"/>
    <property type="match status" value="1"/>
</dbReference>
<dbReference type="InterPro" id="IPR022164">
    <property type="entry name" value="Kinesin-like"/>
</dbReference>
<accession>A0A3P7NHW1</accession>
<evidence type="ECO:0000313" key="3">
    <source>
        <dbReference type="Proteomes" id="UP000281553"/>
    </source>
</evidence>
<evidence type="ECO:0000259" key="1">
    <source>
        <dbReference type="Pfam" id="PF12473"/>
    </source>
</evidence>